<evidence type="ECO:0000313" key="2">
    <source>
        <dbReference type="EMBL" id="KAB0685951.1"/>
    </source>
</evidence>
<evidence type="ECO:0000259" key="1">
    <source>
        <dbReference type="SMART" id="SM00528"/>
    </source>
</evidence>
<dbReference type="Proteomes" id="UP000068016">
    <property type="component" value="Unassembled WGS sequence"/>
</dbReference>
<dbReference type="SUPFAM" id="SSF81273">
    <property type="entry name" value="H-NS histone-like proteins"/>
    <property type="match status" value="1"/>
</dbReference>
<dbReference type="Pfam" id="PF00816">
    <property type="entry name" value="Histone_HNS"/>
    <property type="match status" value="1"/>
</dbReference>
<reference evidence="2 5" key="2">
    <citation type="submission" date="2019-09" db="EMBL/GenBank/DDBJ databases">
        <title>Draft genome sequences of 48 bacterial type strains from the CCUG.</title>
        <authorList>
            <person name="Tunovic T."/>
            <person name="Pineiro-Iglesias B."/>
            <person name="Unosson C."/>
            <person name="Inganas E."/>
            <person name="Ohlen M."/>
            <person name="Cardew S."/>
            <person name="Jensie-Markopoulos S."/>
            <person name="Salva-Serra F."/>
            <person name="Jaen-Luchoro D."/>
            <person name="Karlsson R."/>
            <person name="Svensson-Stadler L."/>
            <person name="Chun J."/>
            <person name="Moore E."/>
        </authorList>
    </citation>
    <scope>NUCLEOTIDE SEQUENCE [LARGE SCALE GENOMIC DNA]</scope>
    <source>
        <strain evidence="2 5">CCUG 65687</strain>
    </source>
</reference>
<sequence>MKAYRDYKKYVESIEEALEQERLKIADSVLRQVRECVAEFNFKPEDVFSMRKKRYPKYYDPETGRTWSGVGREPLWIRGKDRRLFELKQLVNPVANGSRGQ</sequence>
<evidence type="ECO:0000313" key="4">
    <source>
        <dbReference type="Proteomes" id="UP000068016"/>
    </source>
</evidence>
<dbReference type="InterPro" id="IPR027444">
    <property type="entry name" value="H-NS_C_dom"/>
</dbReference>
<name>A0A125K9N8_9BURK</name>
<gene>
    <name evidence="2" type="ORF">F7R13_02495</name>
    <name evidence="3" type="ORF">WT83_02805</name>
</gene>
<evidence type="ECO:0000313" key="3">
    <source>
        <dbReference type="EMBL" id="KWN23867.1"/>
    </source>
</evidence>
<dbReference type="EMBL" id="VZOL01000012">
    <property type="protein sequence ID" value="KAB0685951.1"/>
    <property type="molecule type" value="Genomic_DNA"/>
</dbReference>
<feature type="domain" description="DNA-binding protein H-NS-like C-terminal" evidence="1">
    <location>
        <begin position="48"/>
        <end position="87"/>
    </location>
</feature>
<accession>A0A125K9N8</accession>
<dbReference type="RefSeq" id="WP_060346083.1">
    <property type="nucleotide sequence ID" value="NZ_CABVPO010000035.1"/>
</dbReference>
<evidence type="ECO:0000313" key="5">
    <source>
        <dbReference type="Proteomes" id="UP000473571"/>
    </source>
</evidence>
<dbReference type="GO" id="GO:0003677">
    <property type="term" value="F:DNA binding"/>
    <property type="evidence" value="ECO:0007669"/>
    <property type="project" value="InterPro"/>
</dbReference>
<reference evidence="3 4" key="1">
    <citation type="submission" date="2015-11" db="EMBL/GenBank/DDBJ databases">
        <title>Expanding the genomic diversity of Burkholderia species for the development of highly accurate diagnostics.</title>
        <authorList>
            <person name="Sahl J."/>
            <person name="Keim P."/>
            <person name="Wagner D."/>
        </authorList>
    </citation>
    <scope>NUCLEOTIDE SEQUENCE [LARGE SCALE GENOMIC DNA]</scope>
    <source>
        <strain evidence="3 4">MSMB793WGS</strain>
    </source>
</reference>
<proteinExistence type="predicted"/>
<dbReference type="EMBL" id="LPLZ01000007">
    <property type="protein sequence ID" value="KWN23867.1"/>
    <property type="molecule type" value="Genomic_DNA"/>
</dbReference>
<dbReference type="Proteomes" id="UP000473571">
    <property type="component" value="Unassembled WGS sequence"/>
</dbReference>
<protein>
    <submittedName>
        <fullName evidence="2">H-NS histone family protein</fullName>
    </submittedName>
</protein>
<dbReference type="Gene3D" id="4.10.430.30">
    <property type="match status" value="1"/>
</dbReference>
<comment type="caution">
    <text evidence="3">The sequence shown here is derived from an EMBL/GenBank/DDBJ whole genome shotgun (WGS) entry which is preliminary data.</text>
</comment>
<dbReference type="AlphaFoldDB" id="A0A125K9N8"/>
<dbReference type="SMART" id="SM00528">
    <property type="entry name" value="HNS"/>
    <property type="match status" value="1"/>
</dbReference>
<organism evidence="3 4">
    <name type="scientific">Burkholderia territorii</name>
    <dbReference type="NCBI Taxonomy" id="1503055"/>
    <lineage>
        <taxon>Bacteria</taxon>
        <taxon>Pseudomonadati</taxon>
        <taxon>Pseudomonadota</taxon>
        <taxon>Betaproteobacteria</taxon>
        <taxon>Burkholderiales</taxon>
        <taxon>Burkholderiaceae</taxon>
        <taxon>Burkholderia</taxon>
        <taxon>Burkholderia cepacia complex</taxon>
    </lineage>
</organism>